<evidence type="ECO:0000313" key="3">
    <source>
        <dbReference type="Proteomes" id="UP001556367"/>
    </source>
</evidence>
<dbReference type="Proteomes" id="UP001556367">
    <property type="component" value="Unassembled WGS sequence"/>
</dbReference>
<dbReference type="EMBL" id="JASNQZ010000008">
    <property type="protein sequence ID" value="KAL0954176.1"/>
    <property type="molecule type" value="Genomic_DNA"/>
</dbReference>
<accession>A0ABR3JG49</accession>
<sequence>MVWDKAGTPLLASDLYRSQVLLDNQWRSDCSVMMHNDLRPDQTMDLERETIRNHSLGRWGSILSTESSQPRTSRPPVSQSASGRPLEFTADLASHEYHPSFSHRNLPYISSDSPAAPDLPTQLVFAGSN</sequence>
<evidence type="ECO:0000256" key="1">
    <source>
        <dbReference type="SAM" id="MobiDB-lite"/>
    </source>
</evidence>
<feature type="region of interest" description="Disordered" evidence="1">
    <location>
        <begin position="57"/>
        <end position="85"/>
    </location>
</feature>
<reference evidence="3" key="1">
    <citation type="submission" date="2024-06" db="EMBL/GenBank/DDBJ databases">
        <title>Multi-omics analyses provide insights into the biosynthesis of the anticancer antibiotic pleurotin in Hohenbuehelia grisea.</title>
        <authorList>
            <person name="Weaver J.A."/>
            <person name="Alberti F."/>
        </authorList>
    </citation>
    <scope>NUCLEOTIDE SEQUENCE [LARGE SCALE GENOMIC DNA]</scope>
    <source>
        <strain evidence="3">T-177</strain>
    </source>
</reference>
<organism evidence="2 3">
    <name type="scientific">Hohenbuehelia grisea</name>
    <dbReference type="NCBI Taxonomy" id="104357"/>
    <lineage>
        <taxon>Eukaryota</taxon>
        <taxon>Fungi</taxon>
        <taxon>Dikarya</taxon>
        <taxon>Basidiomycota</taxon>
        <taxon>Agaricomycotina</taxon>
        <taxon>Agaricomycetes</taxon>
        <taxon>Agaricomycetidae</taxon>
        <taxon>Agaricales</taxon>
        <taxon>Pleurotineae</taxon>
        <taxon>Pleurotaceae</taxon>
        <taxon>Hohenbuehelia</taxon>
    </lineage>
</organism>
<evidence type="ECO:0000313" key="2">
    <source>
        <dbReference type="EMBL" id="KAL0954176.1"/>
    </source>
</evidence>
<protein>
    <submittedName>
        <fullName evidence="2">Uncharacterized protein</fullName>
    </submittedName>
</protein>
<keyword evidence="3" id="KW-1185">Reference proteome</keyword>
<gene>
    <name evidence="2" type="ORF">HGRIS_005307</name>
</gene>
<comment type="caution">
    <text evidence="2">The sequence shown here is derived from an EMBL/GenBank/DDBJ whole genome shotgun (WGS) entry which is preliminary data.</text>
</comment>
<name>A0ABR3JG49_9AGAR</name>
<feature type="compositionally biased region" description="Polar residues" evidence="1">
    <location>
        <begin position="62"/>
        <end position="82"/>
    </location>
</feature>
<proteinExistence type="predicted"/>